<dbReference type="AlphaFoldDB" id="A0A1R1L9L3"/>
<dbReference type="Gene3D" id="6.10.250.660">
    <property type="match status" value="1"/>
</dbReference>
<comment type="caution">
    <text evidence="1">The sequence shown here is derived from an EMBL/GenBank/DDBJ whole genome shotgun (WGS) entry which is preliminary data.</text>
</comment>
<dbReference type="EMBL" id="MRDE01000064">
    <property type="protein sequence ID" value="OMH24232.1"/>
    <property type="molecule type" value="Genomic_DNA"/>
</dbReference>
<proteinExistence type="predicted"/>
<name>A0A1R1L9L3_9MICC</name>
<sequence length="171" mass="19025">MPRRLRGYRPAQVDALLARVREAWATGSADASMSSGHVRDAVFDLVRGGYDARAVDAELDRWEDALARREHDDEAARRADLDHALAVIRARLGAAPGNRFRAPTGRRPGYRRHDVDALCQRVDARLAGEAPLRVQDVRAARFPAVRGAEAYDAAQVDLFLDRVIDVLRIHP</sequence>
<reference evidence="1 2" key="1">
    <citation type="submission" date="2016-12" db="EMBL/GenBank/DDBJ databases">
        <title>Draft genome of Tersicoccus phoenicis 1P05MA.</title>
        <authorList>
            <person name="Nakajima Y."/>
            <person name="Yoshizawa S."/>
            <person name="Nakamura K."/>
            <person name="Ogura Y."/>
            <person name="Hayashi T."/>
            <person name="Kogure K."/>
        </authorList>
    </citation>
    <scope>NUCLEOTIDE SEQUENCE [LARGE SCALE GENOMIC DNA]</scope>
    <source>
        <strain evidence="1 2">1p05MA</strain>
    </source>
</reference>
<evidence type="ECO:0008006" key="3">
    <source>
        <dbReference type="Google" id="ProtNLM"/>
    </source>
</evidence>
<keyword evidence="2" id="KW-1185">Reference proteome</keyword>
<dbReference type="InterPro" id="IPR019933">
    <property type="entry name" value="DivIVA_domain"/>
</dbReference>
<dbReference type="STRING" id="554083.BKD30_09905"/>
<organism evidence="1 2">
    <name type="scientific">Tersicoccus phoenicis</name>
    <dbReference type="NCBI Taxonomy" id="554083"/>
    <lineage>
        <taxon>Bacteria</taxon>
        <taxon>Bacillati</taxon>
        <taxon>Actinomycetota</taxon>
        <taxon>Actinomycetes</taxon>
        <taxon>Micrococcales</taxon>
        <taxon>Micrococcaceae</taxon>
        <taxon>Tersicoccus</taxon>
    </lineage>
</organism>
<accession>A0A1R1L9L3</accession>
<evidence type="ECO:0000313" key="2">
    <source>
        <dbReference type="Proteomes" id="UP000187085"/>
    </source>
</evidence>
<gene>
    <name evidence="1" type="ORF">BKD30_09905</name>
</gene>
<protein>
    <recommendedName>
        <fullName evidence="3">DivIVA domain-containing protein</fullName>
    </recommendedName>
</protein>
<evidence type="ECO:0000313" key="1">
    <source>
        <dbReference type="EMBL" id="OMH24232.1"/>
    </source>
</evidence>
<dbReference type="NCBIfam" id="TIGR03544">
    <property type="entry name" value="DivI1A_domain"/>
    <property type="match status" value="2"/>
</dbReference>
<dbReference type="Proteomes" id="UP000187085">
    <property type="component" value="Unassembled WGS sequence"/>
</dbReference>